<dbReference type="InterPro" id="IPR029063">
    <property type="entry name" value="SAM-dependent_MTases_sf"/>
</dbReference>
<dbReference type="Pfam" id="PF10294">
    <property type="entry name" value="Methyltransf_16"/>
    <property type="match status" value="1"/>
</dbReference>
<keyword evidence="2" id="KW-1185">Reference proteome</keyword>
<organism evidence="1 2">
    <name type="scientific">Multifurca ochricompacta</name>
    <dbReference type="NCBI Taxonomy" id="376703"/>
    <lineage>
        <taxon>Eukaryota</taxon>
        <taxon>Fungi</taxon>
        <taxon>Dikarya</taxon>
        <taxon>Basidiomycota</taxon>
        <taxon>Agaricomycotina</taxon>
        <taxon>Agaricomycetes</taxon>
        <taxon>Russulales</taxon>
        <taxon>Russulaceae</taxon>
        <taxon>Multifurca</taxon>
    </lineage>
</organism>
<name>A0AAD4MEQ4_9AGAM</name>
<evidence type="ECO:0000313" key="2">
    <source>
        <dbReference type="Proteomes" id="UP001203297"/>
    </source>
</evidence>
<dbReference type="Gene3D" id="3.40.50.150">
    <property type="entry name" value="Vaccinia Virus protein VP39"/>
    <property type="match status" value="1"/>
</dbReference>
<dbReference type="Proteomes" id="UP001203297">
    <property type="component" value="Unassembled WGS sequence"/>
</dbReference>
<gene>
    <name evidence="1" type="ORF">B0F90DRAFT_1680221</name>
</gene>
<protein>
    <submittedName>
        <fullName evidence="1">Uncharacterized protein</fullName>
    </submittedName>
</protein>
<evidence type="ECO:0000313" key="1">
    <source>
        <dbReference type="EMBL" id="KAI0308108.1"/>
    </source>
</evidence>
<accession>A0AAD4MEQ4</accession>
<dbReference type="PANTHER" id="PTHR14614:SF130">
    <property type="entry name" value="PROTEIN-LYSINE N-METHYLTRANSFERASE EEF2KMT"/>
    <property type="match status" value="1"/>
</dbReference>
<dbReference type="EMBL" id="WTXG01000001">
    <property type="protein sequence ID" value="KAI0308108.1"/>
    <property type="molecule type" value="Genomic_DNA"/>
</dbReference>
<dbReference type="AlphaFoldDB" id="A0AAD4MEQ4"/>
<comment type="caution">
    <text evidence="1">The sequence shown here is derived from an EMBL/GenBank/DDBJ whole genome shotgun (WGS) entry which is preliminary data.</text>
</comment>
<sequence>MDPTLFSLLQAYSSLKHPRLLSFPSHLPFSQVHDFLLSSVLLNPHLLQYPPSHTYQLFFWKWVIEHLEPLLENEEDAEIDQRVYDQLISLVAMSKPVAHDVVSPPTPSFVTYYWNLTVRSGSLASTDAIFPEYHSVTLFESRTTIENGTTGLRTWRASLILAQFLIRNPSMTCANSLFAIFTCHLAILVNKTILELGSGAGFLGLVVADIQVSRAEVTGHNALYLTDVNDAVLRRCYENTRLSCSRRIAHVARRAAKSFQMRLTCMNAYLSSR</sequence>
<dbReference type="GO" id="GO:0008757">
    <property type="term" value="F:S-adenosylmethionine-dependent methyltransferase activity"/>
    <property type="evidence" value="ECO:0007669"/>
    <property type="project" value="UniProtKB-ARBA"/>
</dbReference>
<proteinExistence type="predicted"/>
<dbReference type="PANTHER" id="PTHR14614">
    <property type="entry name" value="HEPATOCELLULAR CARCINOMA-ASSOCIATED ANTIGEN"/>
    <property type="match status" value="1"/>
</dbReference>
<reference evidence="1" key="1">
    <citation type="journal article" date="2022" name="New Phytol.">
        <title>Evolutionary transition to the ectomycorrhizal habit in the genomes of a hyperdiverse lineage of mushroom-forming fungi.</title>
        <authorList>
            <person name="Looney B."/>
            <person name="Miyauchi S."/>
            <person name="Morin E."/>
            <person name="Drula E."/>
            <person name="Courty P.E."/>
            <person name="Kohler A."/>
            <person name="Kuo A."/>
            <person name="LaButti K."/>
            <person name="Pangilinan J."/>
            <person name="Lipzen A."/>
            <person name="Riley R."/>
            <person name="Andreopoulos W."/>
            <person name="He G."/>
            <person name="Johnson J."/>
            <person name="Nolan M."/>
            <person name="Tritt A."/>
            <person name="Barry K.W."/>
            <person name="Grigoriev I.V."/>
            <person name="Nagy L.G."/>
            <person name="Hibbett D."/>
            <person name="Henrissat B."/>
            <person name="Matheny P.B."/>
            <person name="Labbe J."/>
            <person name="Martin F.M."/>
        </authorList>
    </citation>
    <scope>NUCLEOTIDE SEQUENCE</scope>
    <source>
        <strain evidence="1">BPL690</strain>
    </source>
</reference>
<dbReference type="InterPro" id="IPR019410">
    <property type="entry name" value="Methyltransf_16"/>
</dbReference>